<dbReference type="PANTHER" id="PTHR16255">
    <property type="entry name" value="REQUIRED FOR MEIOTIC NUCLEAR DIVISION PROTEIN 1 HOMOLOG"/>
    <property type="match status" value="1"/>
</dbReference>
<dbReference type="AlphaFoldDB" id="A0A4Z0ABC2"/>
<feature type="domain" description="DUF155" evidence="3">
    <location>
        <begin position="136"/>
        <end position="329"/>
    </location>
</feature>
<reference evidence="4 5" key="1">
    <citation type="submission" date="2019-02" db="EMBL/GenBank/DDBJ databases">
        <title>Genome sequencing of the rare red list fungi Hericium alpestre (H. flagellum).</title>
        <authorList>
            <person name="Buettner E."/>
            <person name="Kellner H."/>
        </authorList>
    </citation>
    <scope>NUCLEOTIDE SEQUENCE [LARGE SCALE GENOMIC DNA]</scope>
    <source>
        <strain evidence="4 5">DSM 108284</strain>
    </source>
</reference>
<dbReference type="GO" id="GO:0005739">
    <property type="term" value="C:mitochondrion"/>
    <property type="evidence" value="ECO:0007669"/>
    <property type="project" value="UniProtKB-ARBA"/>
</dbReference>
<evidence type="ECO:0000256" key="1">
    <source>
        <dbReference type="ARBA" id="ARBA00008306"/>
    </source>
</evidence>
<sequence>MYRSLRSLPAVSVRHNTGSLTSSFASSRPTPRFVTCQKIDSLKRGFASKSKAPPPSDVPKSKPKAFTPLRLTALDSLPIRSNPKPTRSEIHPITTLATAERYLLTQLRSRLPSDARPLHEAYWVPKWGANGAEGEVFVFNNGSFVCWGLSEKEAQRFRDTYLSEVEVSPLREPETEELEFVTDHSENTRVQGDLIILGHSPLLSQPESSLPGSLPPSALPQETLLARYAFSQALSRSTALSALEVNLDNYLSSMSFLPLNLEKTGKPGVSRRTLVKKLGELLKFRQGLNLNRGNVYDTPDFYWAEPVLESYFNSLSNALEVKARIRDVNEKITCNRCCDSS</sequence>
<dbReference type="InterPro" id="IPR003734">
    <property type="entry name" value="DUF155"/>
</dbReference>
<name>A0A4Z0ABC2_9AGAM</name>
<protein>
    <recommendedName>
        <fullName evidence="3">DUF155 domain-containing protein</fullName>
    </recommendedName>
</protein>
<accession>A0A4Z0ABC2</accession>
<dbReference type="PANTHER" id="PTHR16255:SF1">
    <property type="entry name" value="REQUIRED FOR MEIOTIC NUCLEAR DIVISION PROTEIN 1 HOMOLOG"/>
    <property type="match status" value="1"/>
</dbReference>
<organism evidence="4 5">
    <name type="scientific">Hericium alpestre</name>
    <dbReference type="NCBI Taxonomy" id="135208"/>
    <lineage>
        <taxon>Eukaryota</taxon>
        <taxon>Fungi</taxon>
        <taxon>Dikarya</taxon>
        <taxon>Basidiomycota</taxon>
        <taxon>Agaricomycotina</taxon>
        <taxon>Agaricomycetes</taxon>
        <taxon>Russulales</taxon>
        <taxon>Hericiaceae</taxon>
        <taxon>Hericium</taxon>
    </lineage>
</organism>
<evidence type="ECO:0000313" key="4">
    <source>
        <dbReference type="EMBL" id="TFY83289.1"/>
    </source>
</evidence>
<comment type="caution">
    <text evidence="4">The sequence shown here is derived from an EMBL/GenBank/DDBJ whole genome shotgun (WGS) entry which is preliminary data.</text>
</comment>
<dbReference type="GO" id="GO:0070131">
    <property type="term" value="P:positive regulation of mitochondrial translation"/>
    <property type="evidence" value="ECO:0007669"/>
    <property type="project" value="TreeGrafter"/>
</dbReference>
<comment type="similarity">
    <text evidence="1">Belongs to the RMD1/sif2 family.</text>
</comment>
<feature type="region of interest" description="Disordered" evidence="2">
    <location>
        <begin position="45"/>
        <end position="65"/>
    </location>
</feature>
<dbReference type="OrthoDB" id="242766at2759"/>
<dbReference type="EMBL" id="SFCI01000039">
    <property type="protein sequence ID" value="TFY83289.1"/>
    <property type="molecule type" value="Genomic_DNA"/>
</dbReference>
<dbReference type="Pfam" id="PF02582">
    <property type="entry name" value="DUF155"/>
    <property type="match status" value="1"/>
</dbReference>
<proteinExistence type="inferred from homology"/>
<keyword evidence="5" id="KW-1185">Reference proteome</keyword>
<evidence type="ECO:0000259" key="3">
    <source>
        <dbReference type="Pfam" id="PF02582"/>
    </source>
</evidence>
<dbReference type="InterPro" id="IPR051624">
    <property type="entry name" value="RMD1/Sad1-interacting"/>
</dbReference>
<gene>
    <name evidence="4" type="ORF">EWM64_g729</name>
</gene>
<evidence type="ECO:0000256" key="2">
    <source>
        <dbReference type="SAM" id="MobiDB-lite"/>
    </source>
</evidence>
<dbReference type="Proteomes" id="UP000298061">
    <property type="component" value="Unassembled WGS sequence"/>
</dbReference>
<evidence type="ECO:0000313" key="5">
    <source>
        <dbReference type="Proteomes" id="UP000298061"/>
    </source>
</evidence>